<keyword evidence="2" id="KW-1185">Reference proteome</keyword>
<protein>
    <submittedName>
        <fullName evidence="3">Uncharacterized protein LOC118274868</fullName>
    </submittedName>
</protein>
<evidence type="ECO:0000313" key="2">
    <source>
        <dbReference type="Proteomes" id="UP000829999"/>
    </source>
</evidence>
<accession>A0A9R0EQ29</accession>
<feature type="region of interest" description="Disordered" evidence="1">
    <location>
        <begin position="34"/>
        <end position="66"/>
    </location>
</feature>
<dbReference type="Proteomes" id="UP000829999">
    <property type="component" value="Chromosome 11"/>
</dbReference>
<evidence type="ECO:0000256" key="1">
    <source>
        <dbReference type="SAM" id="MobiDB-lite"/>
    </source>
</evidence>
<dbReference type="RefSeq" id="XP_035448510.2">
    <property type="nucleotide sequence ID" value="XM_035592617.2"/>
</dbReference>
<dbReference type="AlphaFoldDB" id="A0A9R0EQ29"/>
<feature type="compositionally biased region" description="Pro residues" evidence="1">
    <location>
        <begin position="42"/>
        <end position="54"/>
    </location>
</feature>
<organism evidence="2 3">
    <name type="scientific">Spodoptera frugiperda</name>
    <name type="common">Fall armyworm</name>
    <dbReference type="NCBI Taxonomy" id="7108"/>
    <lineage>
        <taxon>Eukaryota</taxon>
        <taxon>Metazoa</taxon>
        <taxon>Ecdysozoa</taxon>
        <taxon>Arthropoda</taxon>
        <taxon>Hexapoda</taxon>
        <taxon>Insecta</taxon>
        <taxon>Pterygota</taxon>
        <taxon>Neoptera</taxon>
        <taxon>Endopterygota</taxon>
        <taxon>Lepidoptera</taxon>
        <taxon>Glossata</taxon>
        <taxon>Ditrysia</taxon>
        <taxon>Noctuoidea</taxon>
        <taxon>Noctuidae</taxon>
        <taxon>Amphipyrinae</taxon>
        <taxon>Spodoptera</taxon>
    </lineage>
</organism>
<name>A0A9R0EQ29_SPOFR</name>
<evidence type="ECO:0000313" key="3">
    <source>
        <dbReference type="RefSeq" id="XP_035448510.2"/>
    </source>
</evidence>
<gene>
    <name evidence="3" type="primary">LOC118274868</name>
</gene>
<dbReference type="GeneID" id="118274868"/>
<reference evidence="3" key="1">
    <citation type="submission" date="2025-08" db="UniProtKB">
        <authorList>
            <consortium name="RefSeq"/>
        </authorList>
    </citation>
    <scope>IDENTIFICATION</scope>
    <source>
        <tissue evidence="3">Whole larval tissue</tissue>
    </source>
</reference>
<feature type="region of interest" description="Disordered" evidence="1">
    <location>
        <begin position="1"/>
        <end position="20"/>
    </location>
</feature>
<feature type="region of interest" description="Disordered" evidence="1">
    <location>
        <begin position="86"/>
        <end position="105"/>
    </location>
</feature>
<proteinExistence type="predicted"/>
<sequence>MGAGSESPVSDSGGSISSRIKGFFSPKLGARVYQEATNLQPAEPPPPPPMPTEPLKPEFNFIGTLGHAHPRLGSHIKAKSFVSDSRDFSTLKSDTDSQDSDTRLA</sequence>